<proteinExistence type="predicted"/>
<evidence type="ECO:0000313" key="2">
    <source>
        <dbReference type="Proteomes" id="UP001140172"/>
    </source>
</evidence>
<dbReference type="AlphaFoldDB" id="A0A9W8HKQ3"/>
<name>A0A9W8HKQ3_9FUNG</name>
<dbReference type="EMBL" id="JANBUM010000090">
    <property type="protein sequence ID" value="KAJ2785335.1"/>
    <property type="molecule type" value="Genomic_DNA"/>
</dbReference>
<reference evidence="1" key="1">
    <citation type="submission" date="2022-07" db="EMBL/GenBank/DDBJ databases">
        <title>Phylogenomic reconstructions and comparative analyses of Kickxellomycotina fungi.</title>
        <authorList>
            <person name="Reynolds N.K."/>
            <person name="Stajich J.E."/>
            <person name="Barry K."/>
            <person name="Grigoriev I.V."/>
            <person name="Crous P."/>
            <person name="Smith M.E."/>
        </authorList>
    </citation>
    <scope>NUCLEOTIDE SEQUENCE</scope>
    <source>
        <strain evidence="1">BCRC 34489</strain>
    </source>
</reference>
<keyword evidence="2" id="KW-1185">Reference proteome</keyword>
<comment type="caution">
    <text evidence="1">The sequence shown here is derived from an EMBL/GenBank/DDBJ whole genome shotgun (WGS) entry which is preliminary data.</text>
</comment>
<dbReference type="Proteomes" id="UP001140172">
    <property type="component" value="Unassembled WGS sequence"/>
</dbReference>
<protein>
    <submittedName>
        <fullName evidence="1">Uncharacterized protein</fullName>
    </submittedName>
</protein>
<organism evidence="1 2">
    <name type="scientific">Coemansia interrupta</name>
    <dbReference type="NCBI Taxonomy" id="1126814"/>
    <lineage>
        <taxon>Eukaryota</taxon>
        <taxon>Fungi</taxon>
        <taxon>Fungi incertae sedis</taxon>
        <taxon>Zoopagomycota</taxon>
        <taxon>Kickxellomycotina</taxon>
        <taxon>Kickxellomycetes</taxon>
        <taxon>Kickxellales</taxon>
        <taxon>Kickxellaceae</taxon>
        <taxon>Coemansia</taxon>
    </lineage>
</organism>
<sequence>MSTASRHSATARCLRSVFDQIFSILQDCHVDQWVNLVKLSISISHYELEGNAVPLFVAPEGENVDSTWVCQRISLLMPNITELVINTCDTPADFLSSCLVDIYGEQLRAIKSMSPLDLSNPHLSTQLKSLTVAIKYDDEMLFPTVAANSLESLCLYKAPLTFSWRQFWDEKSATKQITFSNLRNLEIVFGTGNLGNHNGSDSNSHDSGSQSHFQLCFPSLKRLNTEFWYNSSDIIRSESLPESLDYVRIWGFIECVEHSFSVIPRHIKYLDVHMDDVEDAELDQLGQFGIKHFALASLVCLLVFESVFVGIAVYRGREVTWLPFGIFATEQSQPLAIIMPVNEKTDIQFYKNMWVGDYLHPVCDFDGPDCKISCNAQFEYKTLDKKTICFTDIIKRHYKNYEFFIKLDDDALVDKQYVFELVEKYRGSKEPVYISDFILNIDHSEPVLNGSYYGNGKFYMFNRALVDCIDAKIKYKGHRNEDAIFGAMVYNGCGPDVLKIPEDDSRIWHKGYNGKSVKINLSALVNH</sequence>
<gene>
    <name evidence="1" type="ORF">GGI15_001956</name>
</gene>
<dbReference type="OrthoDB" id="5512589at2759"/>
<evidence type="ECO:0000313" key="1">
    <source>
        <dbReference type="EMBL" id="KAJ2785335.1"/>
    </source>
</evidence>
<accession>A0A9W8HKQ3</accession>